<accession>A0A0P9D5W3</accession>
<name>A0A0P9D5W3_9CHLR</name>
<protein>
    <submittedName>
        <fullName evidence="1">Uncharacterized protein</fullName>
    </submittedName>
</protein>
<keyword evidence="2" id="KW-1185">Reference proteome</keyword>
<sequence length="70" mass="7907">MQAYRHETIILHNGTLTLRDLPLQAGEKVEVIIIVQSSPERVKPNYPLRGLPVTYIDPTEPIAEADWEAV</sequence>
<proteinExistence type="predicted"/>
<dbReference type="AlphaFoldDB" id="A0A0P9D5W3"/>
<dbReference type="EMBL" id="LJCR01000054">
    <property type="protein sequence ID" value="KPV54456.1"/>
    <property type="molecule type" value="Genomic_DNA"/>
</dbReference>
<comment type="caution">
    <text evidence="1">The sequence shown here is derived from an EMBL/GenBank/DDBJ whole genome shotgun (WGS) entry which is preliminary data.</text>
</comment>
<evidence type="ECO:0000313" key="1">
    <source>
        <dbReference type="EMBL" id="KPV54456.1"/>
    </source>
</evidence>
<organism evidence="1 2">
    <name type="scientific">Kouleothrix aurantiaca</name>
    <dbReference type="NCBI Taxonomy" id="186479"/>
    <lineage>
        <taxon>Bacteria</taxon>
        <taxon>Bacillati</taxon>
        <taxon>Chloroflexota</taxon>
        <taxon>Chloroflexia</taxon>
        <taxon>Chloroflexales</taxon>
        <taxon>Roseiflexineae</taxon>
        <taxon>Roseiflexaceae</taxon>
        <taxon>Kouleothrix</taxon>
    </lineage>
</organism>
<gene>
    <name evidence="1" type="ORF">SE17_03650</name>
</gene>
<reference evidence="1 2" key="1">
    <citation type="submission" date="2015-09" db="EMBL/GenBank/DDBJ databases">
        <title>Draft genome sequence of Kouleothrix aurantiaca JCM 19913.</title>
        <authorList>
            <person name="Hemp J."/>
        </authorList>
    </citation>
    <scope>NUCLEOTIDE SEQUENCE [LARGE SCALE GENOMIC DNA]</scope>
    <source>
        <strain evidence="1 2">COM-B</strain>
    </source>
</reference>
<evidence type="ECO:0000313" key="2">
    <source>
        <dbReference type="Proteomes" id="UP000050509"/>
    </source>
</evidence>
<dbReference type="Proteomes" id="UP000050509">
    <property type="component" value="Unassembled WGS sequence"/>
</dbReference>